<evidence type="ECO:0000313" key="1">
    <source>
        <dbReference type="EMBL" id="MBB6210835.1"/>
    </source>
</evidence>
<dbReference type="Gene3D" id="3.30.110.40">
    <property type="entry name" value="TusA-like domain"/>
    <property type="match status" value="1"/>
</dbReference>
<reference evidence="1 2" key="1">
    <citation type="submission" date="2020-08" db="EMBL/GenBank/DDBJ databases">
        <title>Genomic Encyclopedia of Type Strains, Phase IV (KMG-IV): sequencing the most valuable type-strain genomes for metagenomic binning, comparative biology and taxonomic classification.</title>
        <authorList>
            <person name="Goeker M."/>
        </authorList>
    </citation>
    <scope>NUCLEOTIDE SEQUENCE [LARGE SCALE GENOMIC DNA]</scope>
    <source>
        <strain evidence="1 2">DSM 11590</strain>
    </source>
</reference>
<keyword evidence="1" id="KW-0808">Transferase</keyword>
<keyword evidence="2" id="KW-1185">Reference proteome</keyword>
<name>A0A7W9ZG70_NOVIT</name>
<evidence type="ECO:0000313" key="2">
    <source>
        <dbReference type="Proteomes" id="UP000544872"/>
    </source>
</evidence>
<dbReference type="GO" id="GO:0016740">
    <property type="term" value="F:transferase activity"/>
    <property type="evidence" value="ECO:0007669"/>
    <property type="project" value="UniProtKB-KW"/>
</dbReference>
<gene>
    <name evidence="1" type="ORF">FHS48_002260</name>
</gene>
<dbReference type="AlphaFoldDB" id="A0A7W9ZG70"/>
<organism evidence="1 2">
    <name type="scientific">Novispirillum itersonii</name>
    <name type="common">Aquaspirillum itersonii</name>
    <dbReference type="NCBI Taxonomy" id="189"/>
    <lineage>
        <taxon>Bacteria</taxon>
        <taxon>Pseudomonadati</taxon>
        <taxon>Pseudomonadota</taxon>
        <taxon>Alphaproteobacteria</taxon>
        <taxon>Rhodospirillales</taxon>
        <taxon>Novispirillaceae</taxon>
        <taxon>Novispirillum</taxon>
    </lineage>
</organism>
<accession>A0A7W9ZG70</accession>
<dbReference type="Proteomes" id="UP000544872">
    <property type="component" value="Unassembled WGS sequence"/>
</dbReference>
<dbReference type="InterPro" id="IPR036868">
    <property type="entry name" value="TusA-like_sf"/>
</dbReference>
<comment type="caution">
    <text evidence="1">The sequence shown here is derived from an EMBL/GenBank/DDBJ whole genome shotgun (WGS) entry which is preliminary data.</text>
</comment>
<dbReference type="EMBL" id="JACIIX010000007">
    <property type="protein sequence ID" value="MBB6210835.1"/>
    <property type="molecule type" value="Genomic_DNA"/>
</dbReference>
<protein>
    <submittedName>
        <fullName evidence="1">TusA-related sulfurtransferase</fullName>
    </submittedName>
</protein>
<dbReference type="SUPFAM" id="SSF64307">
    <property type="entry name" value="SirA-like"/>
    <property type="match status" value="1"/>
</dbReference>
<sequence length="52" mass="5308">MSSGQTLAVDLRGPEPVRNVPASVRAEGHAVLSLGPLPGADGVMRMVIRKGG</sequence>
<proteinExistence type="predicted"/>